<comment type="caution">
    <text evidence="1">The sequence shown here is derived from an EMBL/GenBank/DDBJ whole genome shotgun (WGS) entry which is preliminary data.</text>
</comment>
<accession>A0AAV7VHC3</accession>
<dbReference type="Proteomes" id="UP001066276">
    <property type="component" value="Chromosome 2_1"/>
</dbReference>
<proteinExistence type="predicted"/>
<protein>
    <submittedName>
        <fullName evidence="1">Uncharacterized protein</fullName>
    </submittedName>
</protein>
<organism evidence="1 2">
    <name type="scientific">Pleurodeles waltl</name>
    <name type="common">Iberian ribbed newt</name>
    <dbReference type="NCBI Taxonomy" id="8319"/>
    <lineage>
        <taxon>Eukaryota</taxon>
        <taxon>Metazoa</taxon>
        <taxon>Chordata</taxon>
        <taxon>Craniata</taxon>
        <taxon>Vertebrata</taxon>
        <taxon>Euteleostomi</taxon>
        <taxon>Amphibia</taxon>
        <taxon>Batrachia</taxon>
        <taxon>Caudata</taxon>
        <taxon>Salamandroidea</taxon>
        <taxon>Salamandridae</taxon>
        <taxon>Pleurodelinae</taxon>
        <taxon>Pleurodeles</taxon>
    </lineage>
</organism>
<dbReference type="AlphaFoldDB" id="A0AAV7VHC3"/>
<evidence type="ECO:0000313" key="1">
    <source>
        <dbReference type="EMBL" id="KAJ1200116.1"/>
    </source>
</evidence>
<gene>
    <name evidence="1" type="ORF">NDU88_003943</name>
</gene>
<evidence type="ECO:0000313" key="2">
    <source>
        <dbReference type="Proteomes" id="UP001066276"/>
    </source>
</evidence>
<reference evidence="1" key="1">
    <citation type="journal article" date="2022" name="bioRxiv">
        <title>Sequencing and chromosome-scale assembly of the giantPleurodeles waltlgenome.</title>
        <authorList>
            <person name="Brown T."/>
            <person name="Elewa A."/>
            <person name="Iarovenko S."/>
            <person name="Subramanian E."/>
            <person name="Araus A.J."/>
            <person name="Petzold A."/>
            <person name="Susuki M."/>
            <person name="Suzuki K.-i.T."/>
            <person name="Hayashi T."/>
            <person name="Toyoda A."/>
            <person name="Oliveira C."/>
            <person name="Osipova E."/>
            <person name="Leigh N.D."/>
            <person name="Simon A."/>
            <person name="Yun M.H."/>
        </authorList>
    </citation>
    <scope>NUCLEOTIDE SEQUENCE</scope>
    <source>
        <strain evidence="1">20211129_DDA</strain>
        <tissue evidence="1">Liver</tissue>
    </source>
</reference>
<sequence length="76" mass="8550">MWEHRHLVEHARNCAKVATDGRSQFVTREPHCHRFLARLATTGVAQDSSSPFDCKASKRLVKATTGLLTYLVNAQQ</sequence>
<dbReference type="EMBL" id="JANPWB010000003">
    <property type="protein sequence ID" value="KAJ1200116.1"/>
    <property type="molecule type" value="Genomic_DNA"/>
</dbReference>
<keyword evidence="2" id="KW-1185">Reference proteome</keyword>
<name>A0AAV7VHC3_PLEWA</name>